<organism evidence="2 3">
    <name type="scientific">Dentiscutata erythropus</name>
    <dbReference type="NCBI Taxonomy" id="1348616"/>
    <lineage>
        <taxon>Eukaryota</taxon>
        <taxon>Fungi</taxon>
        <taxon>Fungi incertae sedis</taxon>
        <taxon>Mucoromycota</taxon>
        <taxon>Glomeromycotina</taxon>
        <taxon>Glomeromycetes</taxon>
        <taxon>Diversisporales</taxon>
        <taxon>Gigasporaceae</taxon>
        <taxon>Dentiscutata</taxon>
    </lineage>
</organism>
<dbReference type="AlphaFoldDB" id="A0A9N8WBI6"/>
<name>A0A9N8WBI6_9GLOM</name>
<accession>A0A9N8WBI6</accession>
<reference evidence="2" key="1">
    <citation type="submission" date="2021-06" db="EMBL/GenBank/DDBJ databases">
        <authorList>
            <person name="Kallberg Y."/>
            <person name="Tangrot J."/>
            <person name="Rosling A."/>
        </authorList>
    </citation>
    <scope>NUCLEOTIDE SEQUENCE</scope>
    <source>
        <strain evidence="2">MA453B</strain>
    </source>
</reference>
<dbReference type="EMBL" id="CAJVPY010000615">
    <property type="protein sequence ID" value="CAG8483512.1"/>
    <property type="molecule type" value="Genomic_DNA"/>
</dbReference>
<protein>
    <submittedName>
        <fullName evidence="2">18116_t:CDS:1</fullName>
    </submittedName>
</protein>
<proteinExistence type="predicted"/>
<comment type="caution">
    <text evidence="2">The sequence shown here is derived from an EMBL/GenBank/DDBJ whole genome shotgun (WGS) entry which is preliminary data.</text>
</comment>
<evidence type="ECO:0000313" key="2">
    <source>
        <dbReference type="EMBL" id="CAG8483512.1"/>
    </source>
</evidence>
<dbReference type="Proteomes" id="UP000789405">
    <property type="component" value="Unassembled WGS sequence"/>
</dbReference>
<keyword evidence="3" id="KW-1185">Reference proteome</keyword>
<gene>
    <name evidence="2" type="ORF">DERYTH_LOCUS2048</name>
</gene>
<feature type="region of interest" description="Disordered" evidence="1">
    <location>
        <begin position="1"/>
        <end position="22"/>
    </location>
</feature>
<feature type="compositionally biased region" description="Basic and acidic residues" evidence="1">
    <location>
        <begin position="11"/>
        <end position="21"/>
    </location>
</feature>
<evidence type="ECO:0000256" key="1">
    <source>
        <dbReference type="SAM" id="MobiDB-lite"/>
    </source>
</evidence>
<evidence type="ECO:0000313" key="3">
    <source>
        <dbReference type="Proteomes" id="UP000789405"/>
    </source>
</evidence>
<sequence length="46" mass="5547">MQQQNYKYQPKRSDYTRKRSYQDTTSLETNKIVAKINPIANLNNKR</sequence>